<dbReference type="Gene3D" id="3.30.870.10">
    <property type="entry name" value="Endonuclease Chain A"/>
    <property type="match status" value="2"/>
</dbReference>
<name>A0ABP9AW62_9PSEU</name>
<evidence type="ECO:0000259" key="2">
    <source>
        <dbReference type="PROSITE" id="PS50035"/>
    </source>
</evidence>
<dbReference type="PROSITE" id="PS50035">
    <property type="entry name" value="PLD"/>
    <property type="match status" value="1"/>
</dbReference>
<reference evidence="4" key="1">
    <citation type="journal article" date="2019" name="Int. J. Syst. Evol. Microbiol.">
        <title>The Global Catalogue of Microorganisms (GCM) 10K type strain sequencing project: providing services to taxonomists for standard genome sequencing and annotation.</title>
        <authorList>
            <consortium name="The Broad Institute Genomics Platform"/>
            <consortium name="The Broad Institute Genome Sequencing Center for Infectious Disease"/>
            <person name="Wu L."/>
            <person name="Ma J."/>
        </authorList>
    </citation>
    <scope>NUCLEOTIDE SEQUENCE [LARGE SCALE GENOMIC DNA]</scope>
    <source>
        <strain evidence="4">JCM 17979</strain>
    </source>
</reference>
<dbReference type="SUPFAM" id="SSF56024">
    <property type="entry name" value="Phospholipase D/nuclease"/>
    <property type="match status" value="2"/>
</dbReference>
<evidence type="ECO:0000313" key="3">
    <source>
        <dbReference type="EMBL" id="GAA4785802.1"/>
    </source>
</evidence>
<feature type="region of interest" description="Disordered" evidence="1">
    <location>
        <begin position="492"/>
        <end position="526"/>
    </location>
</feature>
<gene>
    <name evidence="3" type="ORF">GCM10023200_19720</name>
</gene>
<feature type="compositionally biased region" description="Pro residues" evidence="1">
    <location>
        <begin position="509"/>
        <end position="520"/>
    </location>
</feature>
<dbReference type="InterPro" id="IPR001736">
    <property type="entry name" value="PLipase_D/transphosphatidylase"/>
</dbReference>
<feature type="domain" description="PLD phosphodiesterase" evidence="2">
    <location>
        <begin position="416"/>
        <end position="443"/>
    </location>
</feature>
<comment type="caution">
    <text evidence="3">The sequence shown here is derived from an EMBL/GenBank/DDBJ whole genome shotgun (WGS) entry which is preliminary data.</text>
</comment>
<dbReference type="PANTHER" id="PTHR21248:SF22">
    <property type="entry name" value="PHOSPHOLIPASE D"/>
    <property type="match status" value="1"/>
</dbReference>
<dbReference type="Proteomes" id="UP001500928">
    <property type="component" value="Unassembled WGS sequence"/>
</dbReference>
<evidence type="ECO:0000256" key="1">
    <source>
        <dbReference type="SAM" id="MobiDB-lite"/>
    </source>
</evidence>
<dbReference type="EMBL" id="BAABHO010000012">
    <property type="protein sequence ID" value="GAA4785802.1"/>
    <property type="molecule type" value="Genomic_DNA"/>
</dbReference>
<protein>
    <recommendedName>
        <fullName evidence="2">PLD phosphodiesterase domain-containing protein</fullName>
    </recommendedName>
</protein>
<evidence type="ECO:0000313" key="4">
    <source>
        <dbReference type="Proteomes" id="UP001500928"/>
    </source>
</evidence>
<proteinExistence type="predicted"/>
<feature type="compositionally biased region" description="Low complexity" evidence="1">
    <location>
        <begin position="1085"/>
        <end position="1094"/>
    </location>
</feature>
<accession>A0ABP9AW62</accession>
<feature type="region of interest" description="Disordered" evidence="1">
    <location>
        <begin position="1073"/>
        <end position="1094"/>
    </location>
</feature>
<dbReference type="PANTHER" id="PTHR21248">
    <property type="entry name" value="CARDIOLIPIN SYNTHASE"/>
    <property type="match status" value="1"/>
</dbReference>
<sequence length="1160" mass="126577">MTAGRTVTVYVPCDVASVRVRLGFEDAVTPMERIVLRTVHAGVDTLHQLADVLGLSSRTTLDVVQDLWHAGYLRLVRAHGGVTVTDAVARHVAEGTLDKLKASETVDDSREVMVDKLSGYLMPARGARAPAERRFAVPVDHQRIRIGDSPVTDVLDAVERGLLDESREQRDDEVRRRFGETRTRRVISARLSPDQVASAGRRWLPLDVRSSVDPETDRLVVTVVGDVLPPSRRQAASQALTLLAERHPNTEFAQALRGQSAPQLADAPSLAWSVSRMREQAVTAAEIPAGQRRNWHLSLCDLARRLDGVFEDQVDREVEIQALDGPMQEAALRELIRSAKFQLVLTCPWIRYPALAALSDELREALARGVQVVVLWGISYDQRLDEDERVRNLLYSLELSAPAGAGSRTPLLVPKTSSRTHAKIAVADDHSALVTSWNMLSSAQPGSEAGVRVTAPGGGSCRTVRDLLVWARRTVPGYEMSRSLLTTEQDFALRRPPVSRDERPVREPAVPPGTFTPPPEPSDDEGEAALAAAAAWSGLWVDLADRVATHVAARAHPAAQVVVDGAHRDILRQALRSARRRLVVTSDQLDGQIVDDRFGAAIGELLDRDVEVTVIYQRLRDESVAAREGGRRSGVERILHELARSPSMQVVRDENHAKVLVWDDEVLLSSFNFLSFDGQYATAPAHRQRSEIGLRLTGRAAADAVVRALGLQAEVGREPERDRPDPPAAGPDRAFLAAQLVLNDVAAGLRPADAVARHLEADAAWETLDRLVGIAGREVLRPAVALCLDQFGTATLPVRRERWLRWLVTDLWNDGEDVEAMVLRIVIPDEWFRPRPTLTVLAAARGGPHTDKALERALVLLDSPSPAVGPGAPAVERRELWFAERTAVVAIALEQALLGQGGAVATDMLQFERQDAVADADDCLDASWVGLIEAALTFAEESDGRPLPLSTILDDLHGHHDQEARAQAWIALEVSLARAEGTNLNNAASLRTHMHLFNRPDGVFARLKEAVVARDPAAVRAWLESVPHRDPGAMIDVAAAVAAPGQEPMYGTYRKRYVRLLAKIGDDARRVSALSGSESADRDATGASGDSGDAALVPHAERLARVVADLWNALTEQTELITGPERRVVDAVLDRFRDVRAWVEQQHGSPERGAGGAAAR</sequence>
<keyword evidence="4" id="KW-1185">Reference proteome</keyword>
<organism evidence="3 4">
    <name type="scientific">Actinomycetospora chlora</name>
    <dbReference type="NCBI Taxonomy" id="663608"/>
    <lineage>
        <taxon>Bacteria</taxon>
        <taxon>Bacillati</taxon>
        <taxon>Actinomycetota</taxon>
        <taxon>Actinomycetes</taxon>
        <taxon>Pseudonocardiales</taxon>
        <taxon>Pseudonocardiaceae</taxon>
        <taxon>Actinomycetospora</taxon>
    </lineage>
</organism>